<accession>A0A0G4FWI1</accession>
<evidence type="ECO:0000256" key="6">
    <source>
        <dbReference type="ARBA" id="ARBA00023284"/>
    </source>
</evidence>
<dbReference type="VEuPathDB" id="CryptoDB:Vbra_21734"/>
<dbReference type="OMA" id="CTAQLCD"/>
<reference evidence="12 13" key="1">
    <citation type="submission" date="2014-11" db="EMBL/GenBank/DDBJ databases">
        <authorList>
            <person name="Zhu J."/>
            <person name="Qi W."/>
            <person name="Song R."/>
        </authorList>
    </citation>
    <scope>NUCLEOTIDE SEQUENCE [LARGE SCALE GENOMIC DNA]</scope>
</reference>
<dbReference type="Gene3D" id="3.40.30.10">
    <property type="entry name" value="Glutaredoxin"/>
    <property type="match status" value="1"/>
</dbReference>
<evidence type="ECO:0000256" key="1">
    <source>
        <dbReference type="ARBA" id="ARBA00013017"/>
    </source>
</evidence>
<keyword evidence="5" id="KW-1015">Disulfide bond</keyword>
<dbReference type="OrthoDB" id="338622at2759"/>
<dbReference type="EC" id="1.11.1.24" evidence="1"/>
<dbReference type="GO" id="GO:0008379">
    <property type="term" value="F:thioredoxin peroxidase activity"/>
    <property type="evidence" value="ECO:0007669"/>
    <property type="project" value="TreeGrafter"/>
</dbReference>
<feature type="domain" description="Thioredoxin" evidence="11">
    <location>
        <begin position="51"/>
        <end position="195"/>
    </location>
</feature>
<dbReference type="CDD" id="cd03017">
    <property type="entry name" value="PRX_BCP"/>
    <property type="match status" value="1"/>
</dbReference>
<evidence type="ECO:0000256" key="5">
    <source>
        <dbReference type="ARBA" id="ARBA00023157"/>
    </source>
</evidence>
<dbReference type="InParanoid" id="A0A0G4FWI1"/>
<feature type="chain" id="PRO_5005189372" description="thioredoxin-dependent peroxiredoxin" evidence="10">
    <location>
        <begin position="19"/>
        <end position="195"/>
    </location>
</feature>
<dbReference type="Pfam" id="PF00578">
    <property type="entry name" value="AhpC-TSA"/>
    <property type="match status" value="1"/>
</dbReference>
<dbReference type="InterPro" id="IPR036249">
    <property type="entry name" value="Thioredoxin-like_sf"/>
</dbReference>
<dbReference type="STRING" id="1169540.A0A0G4FWI1"/>
<dbReference type="PROSITE" id="PS51352">
    <property type="entry name" value="THIOREDOXIN_2"/>
    <property type="match status" value="1"/>
</dbReference>
<dbReference type="EMBL" id="CDMY01000516">
    <property type="protein sequence ID" value="CEM19577.1"/>
    <property type="molecule type" value="Genomic_DNA"/>
</dbReference>
<comment type="similarity">
    <text evidence="8">Belongs to the peroxiredoxin family. BCP/PrxQ subfamily.</text>
</comment>
<sequence>MISSVALVVSSVICAANALKETASFVPSPQALPIRFRRPSLSHRYAPLSMVKVGEMAPDFSLKDQSGKVVKLSSFKNKKSVVVFFYPADMTPGCTKQAQAFNTALDDFKKLGAEVIGVSSDADHSEFISAYGLKMTLLSDIGGEVRKQWQVPGAMFGALPGRVTYVIGKDGIVKKVYDNLLDSESHIPQARAALA</sequence>
<dbReference type="Proteomes" id="UP000041254">
    <property type="component" value="Unassembled WGS sequence"/>
</dbReference>
<keyword evidence="10" id="KW-0732">Signal</keyword>
<evidence type="ECO:0000256" key="10">
    <source>
        <dbReference type="SAM" id="SignalP"/>
    </source>
</evidence>
<evidence type="ECO:0000259" key="11">
    <source>
        <dbReference type="PROSITE" id="PS51352"/>
    </source>
</evidence>
<evidence type="ECO:0000313" key="12">
    <source>
        <dbReference type="EMBL" id="CEM19577.1"/>
    </source>
</evidence>
<dbReference type="GO" id="GO:0045454">
    <property type="term" value="P:cell redox homeostasis"/>
    <property type="evidence" value="ECO:0007669"/>
    <property type="project" value="TreeGrafter"/>
</dbReference>
<evidence type="ECO:0000256" key="2">
    <source>
        <dbReference type="ARBA" id="ARBA00022559"/>
    </source>
</evidence>
<protein>
    <recommendedName>
        <fullName evidence="1">thioredoxin-dependent peroxiredoxin</fullName>
        <ecNumber evidence="1">1.11.1.24</ecNumber>
    </recommendedName>
    <alternativeName>
        <fullName evidence="7">Thioredoxin peroxidase</fullName>
    </alternativeName>
</protein>
<evidence type="ECO:0000256" key="4">
    <source>
        <dbReference type="ARBA" id="ARBA00023002"/>
    </source>
</evidence>
<dbReference type="PhylomeDB" id="A0A0G4FWI1"/>
<dbReference type="InterPro" id="IPR013766">
    <property type="entry name" value="Thioredoxin_domain"/>
</dbReference>
<dbReference type="PANTHER" id="PTHR42801">
    <property type="entry name" value="THIOREDOXIN-DEPENDENT PEROXIDE REDUCTASE"/>
    <property type="match status" value="1"/>
</dbReference>
<dbReference type="InterPro" id="IPR050924">
    <property type="entry name" value="Peroxiredoxin_BCP/PrxQ"/>
</dbReference>
<evidence type="ECO:0000256" key="8">
    <source>
        <dbReference type="ARBA" id="ARBA00038489"/>
    </source>
</evidence>
<proteinExistence type="inferred from homology"/>
<dbReference type="GO" id="GO:0034599">
    <property type="term" value="P:cellular response to oxidative stress"/>
    <property type="evidence" value="ECO:0007669"/>
    <property type="project" value="TreeGrafter"/>
</dbReference>
<keyword evidence="6" id="KW-0676">Redox-active center</keyword>
<dbReference type="AlphaFoldDB" id="A0A0G4FWI1"/>
<organism evidence="12 13">
    <name type="scientific">Vitrella brassicaformis (strain CCMP3155)</name>
    <dbReference type="NCBI Taxonomy" id="1169540"/>
    <lineage>
        <taxon>Eukaryota</taxon>
        <taxon>Sar</taxon>
        <taxon>Alveolata</taxon>
        <taxon>Colpodellida</taxon>
        <taxon>Vitrellaceae</taxon>
        <taxon>Vitrella</taxon>
    </lineage>
</organism>
<keyword evidence="4" id="KW-0560">Oxidoreductase</keyword>
<evidence type="ECO:0000256" key="3">
    <source>
        <dbReference type="ARBA" id="ARBA00022862"/>
    </source>
</evidence>
<evidence type="ECO:0000256" key="7">
    <source>
        <dbReference type="ARBA" id="ARBA00032824"/>
    </source>
</evidence>
<keyword evidence="2" id="KW-0575">Peroxidase</keyword>
<keyword evidence="3" id="KW-0049">Antioxidant</keyword>
<evidence type="ECO:0000256" key="9">
    <source>
        <dbReference type="ARBA" id="ARBA00049091"/>
    </source>
</evidence>
<dbReference type="GO" id="GO:0005737">
    <property type="term" value="C:cytoplasm"/>
    <property type="evidence" value="ECO:0007669"/>
    <property type="project" value="TreeGrafter"/>
</dbReference>
<name>A0A0G4FWI1_VITBC</name>
<dbReference type="SUPFAM" id="SSF52833">
    <property type="entry name" value="Thioredoxin-like"/>
    <property type="match status" value="1"/>
</dbReference>
<dbReference type="PANTHER" id="PTHR42801:SF4">
    <property type="entry name" value="AHPC_TSA FAMILY PROTEIN"/>
    <property type="match status" value="1"/>
</dbReference>
<evidence type="ECO:0000313" key="13">
    <source>
        <dbReference type="Proteomes" id="UP000041254"/>
    </source>
</evidence>
<comment type="catalytic activity">
    <reaction evidence="9">
        <text>a hydroperoxide + [thioredoxin]-dithiol = an alcohol + [thioredoxin]-disulfide + H2O</text>
        <dbReference type="Rhea" id="RHEA:62620"/>
        <dbReference type="Rhea" id="RHEA-COMP:10698"/>
        <dbReference type="Rhea" id="RHEA-COMP:10700"/>
        <dbReference type="ChEBI" id="CHEBI:15377"/>
        <dbReference type="ChEBI" id="CHEBI:29950"/>
        <dbReference type="ChEBI" id="CHEBI:30879"/>
        <dbReference type="ChEBI" id="CHEBI:35924"/>
        <dbReference type="ChEBI" id="CHEBI:50058"/>
        <dbReference type="EC" id="1.11.1.24"/>
    </reaction>
</comment>
<keyword evidence="13" id="KW-1185">Reference proteome</keyword>
<feature type="signal peptide" evidence="10">
    <location>
        <begin position="1"/>
        <end position="18"/>
    </location>
</feature>
<gene>
    <name evidence="12" type="ORF">Vbra_21734</name>
</gene>
<dbReference type="InterPro" id="IPR000866">
    <property type="entry name" value="AhpC/TSA"/>
</dbReference>